<dbReference type="EMBL" id="NMVQ01000012">
    <property type="protein sequence ID" value="OYO21948.1"/>
    <property type="molecule type" value="Genomic_DNA"/>
</dbReference>
<dbReference type="OrthoDB" id="3730525at2"/>
<name>A0A255H2I5_9ACTN</name>
<evidence type="ECO:0000313" key="2">
    <source>
        <dbReference type="Proteomes" id="UP000216311"/>
    </source>
</evidence>
<reference evidence="1 2" key="1">
    <citation type="submission" date="2017-07" db="EMBL/GenBank/DDBJ databases">
        <title>Draft whole genome sequences of clinical Proprionibacteriaceae strains.</title>
        <authorList>
            <person name="Bernier A.-M."/>
            <person name="Bernard K."/>
            <person name="Domingo M.-C."/>
        </authorList>
    </citation>
    <scope>NUCLEOTIDE SEQUENCE [LARGE SCALE GENOMIC DNA]</scope>
    <source>
        <strain evidence="1 2">NML 130396</strain>
    </source>
</reference>
<sequence length="130" mass="14485">MRYGQTARLRYFDVTALRQEHGKDGVSIGWKVRVCYRAAHPGAGSDGKTRVSNNPWSVTFRDGEGGGQPRGASISSLPFDRGWVPEYTETRLALGQCHEGWMGVRHGNPDLMWLALTYAPADFGDRITWS</sequence>
<dbReference type="Proteomes" id="UP000216311">
    <property type="component" value="Unassembled WGS sequence"/>
</dbReference>
<dbReference type="RefSeq" id="WP_094363691.1">
    <property type="nucleotide sequence ID" value="NZ_NMVQ01000012.1"/>
</dbReference>
<comment type="caution">
    <text evidence="1">The sequence shown here is derived from an EMBL/GenBank/DDBJ whole genome shotgun (WGS) entry which is preliminary data.</text>
</comment>
<evidence type="ECO:0000313" key="1">
    <source>
        <dbReference type="EMBL" id="OYO21948.1"/>
    </source>
</evidence>
<proteinExistence type="predicted"/>
<protein>
    <submittedName>
        <fullName evidence="1">Uncharacterized protein</fullName>
    </submittedName>
</protein>
<keyword evidence="2" id="KW-1185">Reference proteome</keyword>
<dbReference type="AlphaFoldDB" id="A0A255H2I5"/>
<organism evidence="1 2">
    <name type="scientific">Enemella dayhoffiae</name>
    <dbReference type="NCBI Taxonomy" id="2016507"/>
    <lineage>
        <taxon>Bacteria</taxon>
        <taxon>Bacillati</taxon>
        <taxon>Actinomycetota</taxon>
        <taxon>Actinomycetes</taxon>
        <taxon>Propionibacteriales</taxon>
        <taxon>Propionibacteriaceae</taxon>
        <taxon>Enemella</taxon>
    </lineage>
</organism>
<gene>
    <name evidence="1" type="ORF">CGZ93_08400</name>
</gene>
<accession>A0A255H2I5</accession>